<dbReference type="InterPro" id="IPR014957">
    <property type="entry name" value="IDEAL_dom"/>
</dbReference>
<accession>A0A430AJ25</accession>
<dbReference type="RefSeq" id="WP_126822391.1">
    <property type="nucleotide sequence ID" value="NZ_JBHLWU010000001.1"/>
</dbReference>
<name>A0A430AJ25_9ENTE</name>
<dbReference type="Pfam" id="PF08858">
    <property type="entry name" value="IDEAL"/>
    <property type="match status" value="1"/>
</dbReference>
<organism evidence="2 3">
    <name type="scientific">Vagococcus entomophilus</name>
    <dbReference type="NCBI Taxonomy" id="1160095"/>
    <lineage>
        <taxon>Bacteria</taxon>
        <taxon>Bacillati</taxon>
        <taxon>Bacillota</taxon>
        <taxon>Bacilli</taxon>
        <taxon>Lactobacillales</taxon>
        <taxon>Enterococcaceae</taxon>
        <taxon>Vagococcus</taxon>
    </lineage>
</organism>
<protein>
    <recommendedName>
        <fullName evidence="1">IDEAL domain-containing protein</fullName>
    </recommendedName>
</protein>
<dbReference type="InterPro" id="IPR027393">
    <property type="entry name" value="Virus_scaffolding_prot_C"/>
</dbReference>
<dbReference type="Pfam" id="PF08864">
    <property type="entry name" value="UPF0302"/>
    <property type="match status" value="1"/>
</dbReference>
<evidence type="ECO:0000313" key="3">
    <source>
        <dbReference type="Proteomes" id="UP000288669"/>
    </source>
</evidence>
<dbReference type="Gene3D" id="3.40.1530.30">
    <property type="entry name" value="Uncharacterised family UPF0302, N-terminal domain"/>
    <property type="match status" value="1"/>
</dbReference>
<dbReference type="InterPro" id="IPR011188">
    <property type="entry name" value="UPF0302"/>
</dbReference>
<dbReference type="Gene3D" id="4.10.810.10">
    <property type="entry name" value="Virus Scaffolding Protein, Chain A"/>
    <property type="match status" value="1"/>
</dbReference>
<reference evidence="2 3" key="1">
    <citation type="submission" date="2017-05" db="EMBL/GenBank/DDBJ databases">
        <title>Vagococcus spp. assemblies.</title>
        <authorList>
            <person name="Gulvik C.A."/>
        </authorList>
    </citation>
    <scope>NUCLEOTIDE SEQUENCE [LARGE SCALE GENOMIC DNA]</scope>
    <source>
        <strain evidence="2 3">DSM 24756</strain>
    </source>
</reference>
<dbReference type="PIRSF" id="PIRSF007165">
    <property type="entry name" value="UCP007165"/>
    <property type="match status" value="1"/>
</dbReference>
<dbReference type="InterPro" id="IPR038091">
    <property type="entry name" value="UPF0302_N_sf"/>
</dbReference>
<dbReference type="SMART" id="SM00914">
    <property type="entry name" value="IDEAL"/>
    <property type="match status" value="1"/>
</dbReference>
<dbReference type="AlphaFoldDB" id="A0A430AJ25"/>
<evidence type="ECO:0000313" key="2">
    <source>
        <dbReference type="EMBL" id="RSU08112.1"/>
    </source>
</evidence>
<gene>
    <name evidence="2" type="ORF">CBF30_02385</name>
</gene>
<sequence>MQVDVQTKKNFLSWLVATVQFPRREIYWMINYLVSHDSVLENLHIVEHADKTPRGLRLSANKAHKEALTLFIEEHEFINSEQIFHEIRMNWKKELFVEFDFEGKWHSEKYLRVLEDNPYNSWNDTIHPEIVSSIENFLHQKEKQLEIEALYQEIDHALETNNRADFEVLTEKLAEKLRETVR</sequence>
<dbReference type="Proteomes" id="UP000288669">
    <property type="component" value="Unassembled WGS sequence"/>
</dbReference>
<dbReference type="InterPro" id="IPR014963">
    <property type="entry name" value="UPF0302_N"/>
</dbReference>
<keyword evidence="3" id="KW-1185">Reference proteome</keyword>
<dbReference type="EMBL" id="NGJZ01000001">
    <property type="protein sequence ID" value="RSU08112.1"/>
    <property type="molecule type" value="Genomic_DNA"/>
</dbReference>
<evidence type="ECO:0000259" key="1">
    <source>
        <dbReference type="SMART" id="SM00914"/>
    </source>
</evidence>
<comment type="caution">
    <text evidence="2">The sequence shown here is derived from an EMBL/GenBank/DDBJ whole genome shotgun (WGS) entry which is preliminary data.</text>
</comment>
<dbReference type="OrthoDB" id="2155814at2"/>
<proteinExistence type="predicted"/>
<feature type="domain" description="IDEAL" evidence="1">
    <location>
        <begin position="137"/>
        <end position="173"/>
    </location>
</feature>